<comment type="caution">
    <text evidence="1">The sequence shown here is derived from an EMBL/GenBank/DDBJ whole genome shotgun (WGS) entry which is preliminary data.</text>
</comment>
<evidence type="ECO:0000313" key="2">
    <source>
        <dbReference type="Proteomes" id="UP000656732"/>
    </source>
</evidence>
<evidence type="ECO:0000313" key="1">
    <source>
        <dbReference type="EMBL" id="GGR08148.1"/>
    </source>
</evidence>
<gene>
    <name evidence="1" type="ORF">GCM10010280_64840</name>
</gene>
<proteinExistence type="predicted"/>
<sequence>MSVTATRGTAPVLFGSLRKKRLAVAASRRFCRRISSTVLSWPTARHRYFRSPDLHEHLVQMPFFVPGPRPAAAQSVVDLMAALQESVQKAKASRGEDANVHDLPTTTTTVRAVGEGMRRLAGGYYTFLTGTSE</sequence>
<protein>
    <submittedName>
        <fullName evidence="1">Uncharacterized protein</fullName>
    </submittedName>
</protein>
<keyword evidence="2" id="KW-1185">Reference proteome</keyword>
<dbReference type="EMBL" id="BMTU01000021">
    <property type="protein sequence ID" value="GGR08148.1"/>
    <property type="molecule type" value="Genomic_DNA"/>
</dbReference>
<dbReference type="AlphaFoldDB" id="A0A918C749"/>
<organism evidence="1 2">
    <name type="scientific">Streptomyces pilosus</name>
    <dbReference type="NCBI Taxonomy" id="28893"/>
    <lineage>
        <taxon>Bacteria</taxon>
        <taxon>Bacillati</taxon>
        <taxon>Actinomycetota</taxon>
        <taxon>Actinomycetes</taxon>
        <taxon>Kitasatosporales</taxon>
        <taxon>Streptomycetaceae</taxon>
        <taxon>Streptomyces</taxon>
    </lineage>
</organism>
<reference evidence="1" key="1">
    <citation type="journal article" date="2014" name="Int. J. Syst. Evol. Microbiol.">
        <title>Complete genome sequence of Corynebacterium casei LMG S-19264T (=DSM 44701T), isolated from a smear-ripened cheese.</title>
        <authorList>
            <consortium name="US DOE Joint Genome Institute (JGI-PGF)"/>
            <person name="Walter F."/>
            <person name="Albersmeier A."/>
            <person name="Kalinowski J."/>
            <person name="Ruckert C."/>
        </authorList>
    </citation>
    <scope>NUCLEOTIDE SEQUENCE</scope>
    <source>
        <strain evidence="1">JCM 4403</strain>
    </source>
</reference>
<reference evidence="1" key="2">
    <citation type="submission" date="2020-09" db="EMBL/GenBank/DDBJ databases">
        <authorList>
            <person name="Sun Q."/>
            <person name="Ohkuma M."/>
        </authorList>
    </citation>
    <scope>NUCLEOTIDE SEQUENCE</scope>
    <source>
        <strain evidence="1">JCM 4403</strain>
    </source>
</reference>
<dbReference type="Proteomes" id="UP000656732">
    <property type="component" value="Unassembled WGS sequence"/>
</dbReference>
<accession>A0A918C749</accession>
<name>A0A918C749_9ACTN</name>